<dbReference type="PANTHER" id="PTHR30026:SF20">
    <property type="entry name" value="OUTER MEMBRANE PROTEIN TOLC"/>
    <property type="match status" value="1"/>
</dbReference>
<dbReference type="Pfam" id="PF02321">
    <property type="entry name" value="OEP"/>
    <property type="match status" value="2"/>
</dbReference>
<reference evidence="10 11" key="1">
    <citation type="submission" date="2017-08" db="EMBL/GenBank/DDBJ databases">
        <title>Infants hospitalized years apart are colonized by the same room-sourced microbial strains.</title>
        <authorList>
            <person name="Brooks B."/>
            <person name="Olm M.R."/>
            <person name="Firek B.A."/>
            <person name="Baker R."/>
            <person name="Thomas B.C."/>
            <person name="Morowitz M.J."/>
            <person name="Banfield J.F."/>
        </authorList>
    </citation>
    <scope>NUCLEOTIDE SEQUENCE [LARGE SCALE GENOMIC DNA]</scope>
    <source>
        <strain evidence="10">S2_003_000_R2_14</strain>
    </source>
</reference>
<comment type="caution">
    <text evidence="10">The sequence shown here is derived from an EMBL/GenBank/DDBJ whole genome shotgun (WGS) entry which is preliminary data.</text>
</comment>
<evidence type="ECO:0008006" key="12">
    <source>
        <dbReference type="Google" id="ProtNLM"/>
    </source>
</evidence>
<comment type="subcellular location">
    <subcellularLocation>
        <location evidence="1">Cell outer membrane</location>
    </subcellularLocation>
</comment>
<dbReference type="SUPFAM" id="SSF56954">
    <property type="entry name" value="Outer membrane efflux proteins (OEP)"/>
    <property type="match status" value="1"/>
</dbReference>
<proteinExistence type="inferred from homology"/>
<evidence type="ECO:0000256" key="2">
    <source>
        <dbReference type="ARBA" id="ARBA00007613"/>
    </source>
</evidence>
<feature type="region of interest" description="Disordered" evidence="9">
    <location>
        <begin position="1"/>
        <end position="35"/>
    </location>
</feature>
<feature type="compositionally biased region" description="Low complexity" evidence="9">
    <location>
        <begin position="24"/>
        <end position="33"/>
    </location>
</feature>
<dbReference type="PANTHER" id="PTHR30026">
    <property type="entry name" value="OUTER MEMBRANE PROTEIN TOLC"/>
    <property type="match status" value="1"/>
</dbReference>
<gene>
    <name evidence="10" type="ORF">DI536_31470</name>
</gene>
<evidence type="ECO:0000256" key="8">
    <source>
        <dbReference type="SAM" id="Coils"/>
    </source>
</evidence>
<dbReference type="GO" id="GO:1990281">
    <property type="term" value="C:efflux pump complex"/>
    <property type="evidence" value="ECO:0007669"/>
    <property type="project" value="TreeGrafter"/>
</dbReference>
<keyword evidence="3" id="KW-0813">Transport</keyword>
<keyword evidence="6" id="KW-0472">Membrane</keyword>
<evidence type="ECO:0000256" key="6">
    <source>
        <dbReference type="ARBA" id="ARBA00023136"/>
    </source>
</evidence>
<dbReference type="GO" id="GO:0009279">
    <property type="term" value="C:cell outer membrane"/>
    <property type="evidence" value="ECO:0007669"/>
    <property type="project" value="UniProtKB-SubCell"/>
</dbReference>
<evidence type="ECO:0000256" key="5">
    <source>
        <dbReference type="ARBA" id="ARBA00022692"/>
    </source>
</evidence>
<dbReference type="Gene3D" id="1.20.1600.10">
    <property type="entry name" value="Outer membrane efflux proteins (OEP)"/>
    <property type="match status" value="1"/>
</dbReference>
<evidence type="ECO:0000313" key="11">
    <source>
        <dbReference type="Proteomes" id="UP000249061"/>
    </source>
</evidence>
<keyword evidence="7" id="KW-0998">Cell outer membrane</keyword>
<organism evidence="10 11">
    <name type="scientific">Archangium gephyra</name>
    <dbReference type="NCBI Taxonomy" id="48"/>
    <lineage>
        <taxon>Bacteria</taxon>
        <taxon>Pseudomonadati</taxon>
        <taxon>Myxococcota</taxon>
        <taxon>Myxococcia</taxon>
        <taxon>Myxococcales</taxon>
        <taxon>Cystobacterineae</taxon>
        <taxon>Archangiaceae</taxon>
        <taxon>Archangium</taxon>
    </lineage>
</organism>
<name>A0A2W5V7B0_9BACT</name>
<comment type="similarity">
    <text evidence="2">Belongs to the outer membrane factor (OMF) (TC 1.B.17) family.</text>
</comment>
<evidence type="ECO:0000256" key="4">
    <source>
        <dbReference type="ARBA" id="ARBA00022452"/>
    </source>
</evidence>
<keyword evidence="8" id="KW-0175">Coiled coil</keyword>
<sequence>MVSREQRKMNEQPANSLAIGERGGAASATSGANSRHESSRCAVNAASPSISGVFLSPPLARRVGLLVVLSLPALAQSQPRQLESWDEAVALFAQHAPDTKVAAEEVVRAAARRRTALGALLPQVNGQGLASFSLLAPPPGADSSTAALFGAAPYQTLGLIAQLSIIDVRAWNALATALENEDVARLTNADAQRLLIVNLAQALMTVVAAEKMAELNNSGVADAQSRLELAEKSEKAGATTSLDVSRLRQDLALAKATAVSSDEAVRQAREALGLALGLDEPVGVAPSFNLDGLAAQVPQRCRSVADLEARPDVRAAKASIGLAHRGVLDVGAQFLPSVAVRMNAQAFIISGTAIPIWNVQAVLTVPIWDGGMRYGALREAKAVERQTEARSENTVRRARVELDRARRAIDVATASRKHAEEALAQSELTDKLIKKAWDNGAGTSLELVTAASALRAQRLQLALRDYDVLRARVAALFALSECNP</sequence>
<accession>A0A2W5V7B0</accession>
<evidence type="ECO:0000256" key="7">
    <source>
        <dbReference type="ARBA" id="ARBA00023237"/>
    </source>
</evidence>
<evidence type="ECO:0000256" key="3">
    <source>
        <dbReference type="ARBA" id="ARBA00022448"/>
    </source>
</evidence>
<evidence type="ECO:0000313" key="10">
    <source>
        <dbReference type="EMBL" id="PZR05981.1"/>
    </source>
</evidence>
<dbReference type="Proteomes" id="UP000249061">
    <property type="component" value="Unassembled WGS sequence"/>
</dbReference>
<dbReference type="EMBL" id="QFQP01000041">
    <property type="protein sequence ID" value="PZR05981.1"/>
    <property type="molecule type" value="Genomic_DNA"/>
</dbReference>
<evidence type="ECO:0000256" key="1">
    <source>
        <dbReference type="ARBA" id="ARBA00004442"/>
    </source>
</evidence>
<evidence type="ECO:0000256" key="9">
    <source>
        <dbReference type="SAM" id="MobiDB-lite"/>
    </source>
</evidence>
<dbReference type="InterPro" id="IPR003423">
    <property type="entry name" value="OMP_efflux"/>
</dbReference>
<dbReference type="GO" id="GO:0015562">
    <property type="term" value="F:efflux transmembrane transporter activity"/>
    <property type="evidence" value="ECO:0007669"/>
    <property type="project" value="InterPro"/>
</dbReference>
<dbReference type="AlphaFoldDB" id="A0A2W5V7B0"/>
<protein>
    <recommendedName>
        <fullName evidence="12">TolC family protein</fullName>
    </recommendedName>
</protein>
<keyword evidence="4" id="KW-1134">Transmembrane beta strand</keyword>
<feature type="coiled-coil region" evidence="8">
    <location>
        <begin position="388"/>
        <end position="422"/>
    </location>
</feature>
<keyword evidence="5" id="KW-0812">Transmembrane</keyword>
<dbReference type="GO" id="GO:0015288">
    <property type="term" value="F:porin activity"/>
    <property type="evidence" value="ECO:0007669"/>
    <property type="project" value="TreeGrafter"/>
</dbReference>
<feature type="compositionally biased region" description="Basic and acidic residues" evidence="9">
    <location>
        <begin position="1"/>
        <end position="10"/>
    </location>
</feature>
<dbReference type="InterPro" id="IPR051906">
    <property type="entry name" value="TolC-like"/>
</dbReference>